<gene>
    <name evidence="1" type="ORF">DF220_11370</name>
</gene>
<reference evidence="2" key="1">
    <citation type="submission" date="2018-04" db="EMBL/GenBank/DDBJ databases">
        <authorList>
            <person name="Liu S."/>
            <person name="Wang Z."/>
            <person name="Li J."/>
        </authorList>
    </citation>
    <scope>NUCLEOTIDE SEQUENCE [LARGE SCALE GENOMIC DNA]</scope>
    <source>
        <strain evidence="2">S1194</strain>
    </source>
</reference>
<accession>A0A2U1SWI7</accession>
<dbReference type="Proteomes" id="UP000244978">
    <property type="component" value="Unassembled WGS sequence"/>
</dbReference>
<sequence length="224" mass="23704">MTGASSLSTPTRQRVACIHVHHGNIAYLDEVLAALDADGVHYVDPGLLARLTRDDSFSDADGRSRTVEQLAWMAAAGADALVVTCTAYAALVPAEPNLAMPVLVVDEPLFESICASARPRRLFFTNPSTVEPTITRLRDYAAAKGVDCDFTVELIPEAFELFVAGRAADHDALLASSLESLTRADAGGSAFAMQLSMTTAARRVAGMANPLDSLARALAQTLGR</sequence>
<dbReference type="EMBL" id="QEEX01000002">
    <property type="protein sequence ID" value="PWB95995.1"/>
    <property type="molecule type" value="Genomic_DNA"/>
</dbReference>
<evidence type="ECO:0000313" key="1">
    <source>
        <dbReference type="EMBL" id="PWB95995.1"/>
    </source>
</evidence>
<dbReference type="RefSeq" id="WP_108998270.1">
    <property type="nucleotide sequence ID" value="NZ_QEEX01000002.1"/>
</dbReference>
<organism evidence="1 2">
    <name type="scientific">Homoserinimonas hongtaonis</name>
    <dbReference type="NCBI Taxonomy" id="2079791"/>
    <lineage>
        <taxon>Bacteria</taxon>
        <taxon>Bacillati</taxon>
        <taxon>Actinomycetota</taxon>
        <taxon>Actinomycetes</taxon>
        <taxon>Micrococcales</taxon>
        <taxon>Microbacteriaceae</taxon>
        <taxon>Homoserinimonas</taxon>
    </lineage>
</organism>
<evidence type="ECO:0008006" key="3">
    <source>
        <dbReference type="Google" id="ProtNLM"/>
    </source>
</evidence>
<name>A0A2U1SWI7_9MICO</name>
<keyword evidence="2" id="KW-1185">Reference proteome</keyword>
<comment type="caution">
    <text evidence="1">The sequence shown here is derived from an EMBL/GenBank/DDBJ whole genome shotgun (WGS) entry which is preliminary data.</text>
</comment>
<evidence type="ECO:0000313" key="2">
    <source>
        <dbReference type="Proteomes" id="UP000244978"/>
    </source>
</evidence>
<dbReference type="AlphaFoldDB" id="A0A2U1SWI7"/>
<protein>
    <recommendedName>
        <fullName evidence="3">Asp/Glu racemase</fullName>
    </recommendedName>
</protein>
<proteinExistence type="predicted"/>